<dbReference type="InterPro" id="IPR001482">
    <property type="entry name" value="T2SS/T4SS_dom"/>
</dbReference>
<feature type="domain" description="Bacterial type II secretion system protein E" evidence="4">
    <location>
        <begin position="281"/>
        <end position="295"/>
    </location>
</feature>
<dbReference type="AlphaFoldDB" id="A0A1B7L2P3"/>
<dbReference type="NCBIfam" id="NF007755">
    <property type="entry name" value="PRK10436.1"/>
    <property type="match status" value="1"/>
</dbReference>
<dbReference type="GO" id="GO:0016887">
    <property type="term" value="F:ATP hydrolysis activity"/>
    <property type="evidence" value="ECO:0007669"/>
    <property type="project" value="TreeGrafter"/>
</dbReference>
<evidence type="ECO:0000313" key="6">
    <source>
        <dbReference type="Proteomes" id="UP000078225"/>
    </source>
</evidence>
<dbReference type="PROSITE" id="PS00662">
    <property type="entry name" value="T2SP_E"/>
    <property type="match status" value="1"/>
</dbReference>
<dbReference type="PANTHER" id="PTHR30258">
    <property type="entry name" value="TYPE II SECRETION SYSTEM PROTEIN GSPE-RELATED"/>
    <property type="match status" value="1"/>
</dbReference>
<organism evidence="5 6">
    <name type="scientific">Mangrovibacter phragmitis</name>
    <dbReference type="NCBI Taxonomy" id="1691903"/>
    <lineage>
        <taxon>Bacteria</taxon>
        <taxon>Pseudomonadati</taxon>
        <taxon>Pseudomonadota</taxon>
        <taxon>Gammaproteobacteria</taxon>
        <taxon>Enterobacterales</taxon>
        <taxon>Enterobacteriaceae</taxon>
        <taxon>Mangrovibacter</taxon>
    </lineage>
</organism>
<evidence type="ECO:0000256" key="1">
    <source>
        <dbReference type="ARBA" id="ARBA00006611"/>
    </source>
</evidence>
<keyword evidence="6" id="KW-1185">Reference proteome</keyword>
<dbReference type="InterPro" id="IPR003593">
    <property type="entry name" value="AAA+_ATPase"/>
</dbReference>
<keyword evidence="2" id="KW-0547">Nucleotide-binding</keyword>
<dbReference type="Gene3D" id="3.40.50.300">
    <property type="entry name" value="P-loop containing nucleotide triphosphate hydrolases"/>
    <property type="match status" value="1"/>
</dbReference>
<proteinExistence type="inferred from homology"/>
<sequence>MSNEKLFALCARHHALLLRHDPEIVIAVANNAPDELLSSLRFLSHKKVVVEHWSPAQIERHRAQLQATQPNVPTPGSASNTVVHLEQILQQALNQRASDIHFEPDTPLFRVRFRIDGVLHIQHQGNADAYPALVARLKVLGDMDIAEKRLPQDGQFTLPDLPGNISFRLATLPCRAGEKIVLRVLHKQDEQLSLDALGLAPRQLDEFKNALNAPQGLILVTGPTGSGKTVSLYSALNALNQPDINISSVEDPIEIPLSGLNQAQVNPKAGLTFQRVLRALLRQDPDVIMVGEIRDNETAEIAIKAAQTGHLVLSTLHTNSTTDTLIRLEQMGIARWMIASALKLVIAQRLVRKLCPHCRKQQPKPLVLPRTVSRLPLPDWEPVGCERCYSGFYGRVALFEVLAITPEIHDALLRGDTATQIAELARQQGCIALFEHGCQAVSRGETTVNELYRVLGLPHDN</sequence>
<dbReference type="GO" id="GO:0005524">
    <property type="term" value="F:ATP binding"/>
    <property type="evidence" value="ECO:0007669"/>
    <property type="project" value="UniProtKB-KW"/>
</dbReference>
<dbReference type="RefSeq" id="WP_064598833.1">
    <property type="nucleotide sequence ID" value="NZ_LYRP01000022.1"/>
</dbReference>
<evidence type="ECO:0000256" key="2">
    <source>
        <dbReference type="ARBA" id="ARBA00022741"/>
    </source>
</evidence>
<dbReference type="STRING" id="1691903.A9B99_10185"/>
<comment type="similarity">
    <text evidence="1">Belongs to the GSP E family.</text>
</comment>
<keyword evidence="3" id="KW-0067">ATP-binding</keyword>
<gene>
    <name evidence="5" type="ORF">A9B99_10185</name>
</gene>
<dbReference type="Gene3D" id="3.30.450.90">
    <property type="match status" value="1"/>
</dbReference>
<accession>A0A1B7L2P3</accession>
<dbReference type="SUPFAM" id="SSF52540">
    <property type="entry name" value="P-loop containing nucleoside triphosphate hydrolases"/>
    <property type="match status" value="1"/>
</dbReference>
<dbReference type="Pfam" id="PF00437">
    <property type="entry name" value="T2SSE"/>
    <property type="match status" value="1"/>
</dbReference>
<name>A0A1B7L2P3_9ENTR</name>
<dbReference type="EMBL" id="LYRP01000022">
    <property type="protein sequence ID" value="OAT76662.1"/>
    <property type="molecule type" value="Genomic_DNA"/>
</dbReference>
<dbReference type="GO" id="GO:0005886">
    <property type="term" value="C:plasma membrane"/>
    <property type="evidence" value="ECO:0007669"/>
    <property type="project" value="TreeGrafter"/>
</dbReference>
<evidence type="ECO:0000313" key="5">
    <source>
        <dbReference type="EMBL" id="OAT76662.1"/>
    </source>
</evidence>
<comment type="caution">
    <text evidence="5">The sequence shown here is derived from an EMBL/GenBank/DDBJ whole genome shotgun (WGS) entry which is preliminary data.</text>
</comment>
<dbReference type="CDD" id="cd01129">
    <property type="entry name" value="PulE-GspE-like"/>
    <property type="match status" value="1"/>
</dbReference>
<protein>
    <submittedName>
        <fullName evidence="5">Type II secretion system protein GspE</fullName>
    </submittedName>
</protein>
<reference evidence="6" key="1">
    <citation type="submission" date="2016-05" db="EMBL/GenBank/DDBJ databases">
        <authorList>
            <person name="Behera P."/>
            <person name="Vaishampayan P."/>
            <person name="Singh N."/>
            <person name="Raina V."/>
            <person name="Suar M."/>
            <person name="Pattnaik A."/>
            <person name="Rastogi G."/>
        </authorList>
    </citation>
    <scope>NUCLEOTIDE SEQUENCE [LARGE SCALE GENOMIC DNA]</scope>
    <source>
        <strain evidence="6">MP23</strain>
    </source>
</reference>
<dbReference type="InterPro" id="IPR027417">
    <property type="entry name" value="P-loop_NTPase"/>
</dbReference>
<dbReference type="SMART" id="SM00382">
    <property type="entry name" value="AAA"/>
    <property type="match status" value="1"/>
</dbReference>
<dbReference type="PANTHER" id="PTHR30258:SF1">
    <property type="entry name" value="PROTEIN TRANSPORT PROTEIN HOFB HOMOLOG"/>
    <property type="match status" value="1"/>
</dbReference>
<dbReference type="Proteomes" id="UP000078225">
    <property type="component" value="Unassembled WGS sequence"/>
</dbReference>
<evidence type="ECO:0000256" key="3">
    <source>
        <dbReference type="ARBA" id="ARBA00022840"/>
    </source>
</evidence>
<evidence type="ECO:0000259" key="4">
    <source>
        <dbReference type="PROSITE" id="PS00662"/>
    </source>
</evidence>
<dbReference type="OrthoDB" id="9804785at2"/>